<proteinExistence type="predicted"/>
<feature type="region of interest" description="Disordered" evidence="5">
    <location>
        <begin position="689"/>
        <end position="722"/>
    </location>
</feature>
<evidence type="ECO:0000256" key="5">
    <source>
        <dbReference type="SAM" id="MobiDB-lite"/>
    </source>
</evidence>
<feature type="repeat" description="ANK" evidence="3">
    <location>
        <begin position="41"/>
        <end position="73"/>
    </location>
</feature>
<keyword evidence="8" id="KW-1185">Reference proteome</keyword>
<feature type="domain" description="RING-type" evidence="6">
    <location>
        <begin position="771"/>
        <end position="806"/>
    </location>
</feature>
<dbReference type="PRINTS" id="PR01415">
    <property type="entry name" value="ANKYRIN"/>
</dbReference>
<comment type="caution">
    <text evidence="7">The sequence shown here is derived from an EMBL/GenBank/DDBJ whole genome shotgun (WGS) entry which is preliminary data.</text>
</comment>
<evidence type="ECO:0000256" key="1">
    <source>
        <dbReference type="ARBA" id="ARBA00022737"/>
    </source>
</evidence>
<dbReference type="AlphaFoldDB" id="A0AAE0C2F2"/>
<gene>
    <name evidence="7" type="ORF">CYMTET_43377</name>
</gene>
<accession>A0AAE0C2F2</accession>
<sequence length="818" mass="89107">MYTDEAIVQAITSVDRAPTVEASYQNMFRVDTGGAHHRRPDGRTLLHMAAEHNLRKVCAALLRAGVSPRTRCNKQCTALHVAAVRADSRVVRLLARSDPATVNSRDNHGNTPLHVAMLRDDPSVARALITHRADVNDRNYEGQTPLHLACFQGNQRVVRCLMCKPAVIATCLDKVGNSVLHYAARCANGVCMELCLLKKGVDGADEVKHLINSRNNFGMTAAHVAAEHANLTTLAILYDYDADLNAKCNCEYTTLDLCVRAAGTYCSTTAGWSNGGDITQDVNSTQTVSVDHILKCLKFLFKIGVPTRSSRSTVLHTACLARSASAQVVRALLIMDPSLLNELDADNMSPLLHAARNRYASKEIVRVVAALLDAGADHARRDSNGMDVMLSSVCSGNRALFHMLLKRKAPTFRCDSVAHSGANALHLAAGGHSVALFGDVLRVMHANGKAANATDALEKTCYHYAASTASVAVTEIVLRALPITTMRRVDANGATPLHLAVQSTNDDDTVTQKLILFAAKFDVDAQTIVGHSALHMAVSQKNVTRIECLLMLGADVDLQNTNKESPLTLAVRDGDVSTVRALFPMHRRGKAHRTDAEAESPVHVAARSGNVTLLEYLLTARPELTRKLINQSNRETCTPLHVAVGFQQTAAVNMLIKYGANVTLRDRHEDTPAMLADSMQNAVIADMLRAAPPPNRRNRRGNMRPSTRDADSERSQSQQEQYDMESVLNFILGEPQKTRKKPKKRAKSNAAAGVPLVKATLTSDAHKKPTCAICLESVPDTVLMPCFHMHTCGDCTTNLQFCPICKSVIEDRRKVFKD</sequence>
<dbReference type="Pfam" id="PF12796">
    <property type="entry name" value="Ank_2"/>
    <property type="match status" value="2"/>
</dbReference>
<feature type="repeat" description="ANK" evidence="3">
    <location>
        <begin position="141"/>
        <end position="162"/>
    </location>
</feature>
<evidence type="ECO:0000313" key="7">
    <source>
        <dbReference type="EMBL" id="KAK3247151.1"/>
    </source>
</evidence>
<keyword evidence="4" id="KW-0862">Zinc</keyword>
<dbReference type="InterPro" id="IPR002110">
    <property type="entry name" value="Ankyrin_rpt"/>
</dbReference>
<dbReference type="InterPro" id="IPR013083">
    <property type="entry name" value="Znf_RING/FYVE/PHD"/>
</dbReference>
<protein>
    <recommendedName>
        <fullName evidence="6">RING-type domain-containing protein</fullName>
    </recommendedName>
</protein>
<feature type="repeat" description="ANK" evidence="3">
    <location>
        <begin position="108"/>
        <end position="140"/>
    </location>
</feature>
<evidence type="ECO:0000256" key="4">
    <source>
        <dbReference type="PROSITE-ProRule" id="PRU00175"/>
    </source>
</evidence>
<keyword evidence="2 3" id="KW-0040">ANK repeat</keyword>
<evidence type="ECO:0000256" key="2">
    <source>
        <dbReference type="ARBA" id="ARBA00023043"/>
    </source>
</evidence>
<dbReference type="SUPFAM" id="SSF57850">
    <property type="entry name" value="RING/U-box"/>
    <property type="match status" value="1"/>
</dbReference>
<keyword evidence="1" id="KW-0677">Repeat</keyword>
<dbReference type="Pfam" id="PF00023">
    <property type="entry name" value="Ank"/>
    <property type="match status" value="3"/>
</dbReference>
<feature type="repeat" description="ANK" evidence="3">
    <location>
        <begin position="492"/>
        <end position="526"/>
    </location>
</feature>
<dbReference type="PROSITE" id="PS50297">
    <property type="entry name" value="ANK_REP_REGION"/>
    <property type="match status" value="6"/>
</dbReference>
<feature type="repeat" description="ANK" evidence="3">
    <location>
        <begin position="597"/>
        <end position="618"/>
    </location>
</feature>
<feature type="repeat" description="ANK" evidence="3">
    <location>
        <begin position="635"/>
        <end position="667"/>
    </location>
</feature>
<evidence type="ECO:0000259" key="6">
    <source>
        <dbReference type="PROSITE" id="PS50089"/>
    </source>
</evidence>
<dbReference type="PROSITE" id="PS50088">
    <property type="entry name" value="ANK_REPEAT"/>
    <property type="match status" value="8"/>
</dbReference>
<evidence type="ECO:0000313" key="8">
    <source>
        <dbReference type="Proteomes" id="UP001190700"/>
    </source>
</evidence>
<name>A0AAE0C2F2_9CHLO</name>
<dbReference type="Gene3D" id="3.30.40.10">
    <property type="entry name" value="Zinc/RING finger domain, C3HC4 (zinc finger)"/>
    <property type="match status" value="1"/>
</dbReference>
<keyword evidence="4" id="KW-0479">Metal-binding</keyword>
<dbReference type="SMART" id="SM00184">
    <property type="entry name" value="RING"/>
    <property type="match status" value="1"/>
</dbReference>
<reference evidence="7 8" key="1">
    <citation type="journal article" date="2015" name="Genome Biol. Evol.">
        <title>Comparative Genomics of a Bacterivorous Green Alga Reveals Evolutionary Causalities and Consequences of Phago-Mixotrophic Mode of Nutrition.</title>
        <authorList>
            <person name="Burns J.A."/>
            <person name="Paasch A."/>
            <person name="Narechania A."/>
            <person name="Kim E."/>
        </authorList>
    </citation>
    <scope>NUCLEOTIDE SEQUENCE [LARGE SCALE GENOMIC DNA]</scope>
    <source>
        <strain evidence="7 8">PLY_AMNH</strain>
    </source>
</reference>
<feature type="repeat" description="ANK" evidence="3">
    <location>
        <begin position="529"/>
        <end position="561"/>
    </location>
</feature>
<dbReference type="SMART" id="SM00248">
    <property type="entry name" value="ANK"/>
    <property type="match status" value="16"/>
</dbReference>
<dbReference type="InterPro" id="IPR036770">
    <property type="entry name" value="Ankyrin_rpt-contain_sf"/>
</dbReference>
<dbReference type="SUPFAM" id="SSF48403">
    <property type="entry name" value="Ankyrin repeat"/>
    <property type="match status" value="2"/>
</dbReference>
<dbReference type="Pfam" id="PF13857">
    <property type="entry name" value="Ank_5"/>
    <property type="match status" value="1"/>
</dbReference>
<dbReference type="Proteomes" id="UP001190700">
    <property type="component" value="Unassembled WGS sequence"/>
</dbReference>
<dbReference type="Pfam" id="PF13920">
    <property type="entry name" value="zf-C3HC4_3"/>
    <property type="match status" value="1"/>
</dbReference>
<dbReference type="InterPro" id="IPR001841">
    <property type="entry name" value="Znf_RING"/>
</dbReference>
<dbReference type="Gene3D" id="1.25.40.20">
    <property type="entry name" value="Ankyrin repeat-containing domain"/>
    <property type="match status" value="5"/>
</dbReference>
<organism evidence="7 8">
    <name type="scientific">Cymbomonas tetramitiformis</name>
    <dbReference type="NCBI Taxonomy" id="36881"/>
    <lineage>
        <taxon>Eukaryota</taxon>
        <taxon>Viridiplantae</taxon>
        <taxon>Chlorophyta</taxon>
        <taxon>Pyramimonadophyceae</taxon>
        <taxon>Pyramimonadales</taxon>
        <taxon>Pyramimonadaceae</taxon>
        <taxon>Cymbomonas</taxon>
    </lineage>
</organism>
<dbReference type="GO" id="GO:0008270">
    <property type="term" value="F:zinc ion binding"/>
    <property type="evidence" value="ECO:0007669"/>
    <property type="project" value="UniProtKB-KW"/>
</dbReference>
<dbReference type="PANTHER" id="PTHR24198">
    <property type="entry name" value="ANKYRIN REPEAT AND PROTEIN KINASE DOMAIN-CONTAINING PROTEIN"/>
    <property type="match status" value="1"/>
</dbReference>
<keyword evidence="4" id="KW-0863">Zinc-finger</keyword>
<dbReference type="PROSITE" id="PS50089">
    <property type="entry name" value="ZF_RING_2"/>
    <property type="match status" value="1"/>
</dbReference>
<dbReference type="EMBL" id="LGRX02029197">
    <property type="protein sequence ID" value="KAK3247151.1"/>
    <property type="molecule type" value="Genomic_DNA"/>
</dbReference>
<feature type="repeat" description="ANK" evidence="3">
    <location>
        <begin position="217"/>
        <end position="249"/>
    </location>
</feature>
<dbReference type="PANTHER" id="PTHR24198:SF165">
    <property type="entry name" value="ANKYRIN REPEAT-CONTAINING PROTEIN-RELATED"/>
    <property type="match status" value="1"/>
</dbReference>
<evidence type="ECO:0000256" key="3">
    <source>
        <dbReference type="PROSITE-ProRule" id="PRU00023"/>
    </source>
</evidence>